<feature type="region of interest" description="Disordered" evidence="1">
    <location>
        <begin position="292"/>
        <end position="376"/>
    </location>
</feature>
<evidence type="ECO:0000313" key="2">
    <source>
        <dbReference type="EMBL" id="CBY09910.1"/>
    </source>
</evidence>
<dbReference type="InParanoid" id="E4XGW2"/>
<organism evidence="2 3">
    <name type="scientific">Oikopleura dioica</name>
    <name type="common">Tunicate</name>
    <dbReference type="NCBI Taxonomy" id="34765"/>
    <lineage>
        <taxon>Eukaryota</taxon>
        <taxon>Metazoa</taxon>
        <taxon>Chordata</taxon>
        <taxon>Tunicata</taxon>
        <taxon>Appendicularia</taxon>
        <taxon>Copelata</taxon>
        <taxon>Oikopleuridae</taxon>
        <taxon>Oikopleura</taxon>
    </lineage>
</organism>
<sequence>MSSTRNVLSARQRVTDDAKQQQKAASRKKLEEYKKAKGEIRKEETAKKPIWKAAGKAPGIPKIRESGPVTRSMTRKNSQSAPDIHRQQNDASKIATKKISPRSEANKENALPQKKPVQRVSLSKIEEKAPTLKSELPKPHIKSGLKKAVPVPSGLTPIRRSLETVRIDDNQSDLEKKLNLKYWRGYQSEQKMIIETALKKLKEIDSSNVTPFWEEQLRVVVAEGELLTGRKSRLHKFSLMIEKPDDVEGGLGIATEDDLKSYWEAQIMPVATDWSAKSNWLLRAAKLNFPDTERDSMPKPNIGKSPARPRVKPIDRLGRRASESDPEKAALAEKKKVQQKEKTIAVKKAAEERRKKMKEMMAEKRRQLSSTSTEQE</sequence>
<feature type="compositionally biased region" description="Polar residues" evidence="1">
    <location>
        <begin position="69"/>
        <end position="81"/>
    </location>
</feature>
<feature type="compositionally biased region" description="Basic and acidic residues" evidence="1">
    <location>
        <begin position="312"/>
        <end position="366"/>
    </location>
</feature>
<dbReference type="AlphaFoldDB" id="E4XGW2"/>
<gene>
    <name evidence="2" type="ORF">GSOID_T00010727001</name>
</gene>
<evidence type="ECO:0000313" key="3">
    <source>
        <dbReference type="Proteomes" id="UP000001307"/>
    </source>
</evidence>
<proteinExistence type="predicted"/>
<keyword evidence="3" id="KW-1185">Reference proteome</keyword>
<protein>
    <submittedName>
        <fullName evidence="2">Uncharacterized protein</fullName>
    </submittedName>
</protein>
<evidence type="ECO:0000256" key="1">
    <source>
        <dbReference type="SAM" id="MobiDB-lite"/>
    </source>
</evidence>
<dbReference type="EMBL" id="FN653049">
    <property type="protein sequence ID" value="CBY09910.1"/>
    <property type="molecule type" value="Genomic_DNA"/>
</dbReference>
<accession>E4XGW2</accession>
<feature type="compositionally biased region" description="Basic and acidic residues" evidence="1">
    <location>
        <begin position="28"/>
        <end position="47"/>
    </location>
</feature>
<dbReference type="Proteomes" id="UP000001307">
    <property type="component" value="Unassembled WGS sequence"/>
</dbReference>
<dbReference type="OrthoDB" id="10428706at2759"/>
<reference evidence="2 3" key="1">
    <citation type="journal article" date="2010" name="Science">
        <title>Plasticity of animal genome architecture unmasked by rapid evolution of a pelagic tunicate.</title>
        <authorList>
            <person name="Denoeud F."/>
            <person name="Henriet S."/>
            <person name="Mungpakdee S."/>
            <person name="Aury J.M."/>
            <person name="Da Silva C."/>
            <person name="Brinkmann H."/>
            <person name="Mikhaleva J."/>
            <person name="Olsen L.C."/>
            <person name="Jubin C."/>
            <person name="Canestro C."/>
            <person name="Bouquet J.M."/>
            <person name="Danks G."/>
            <person name="Poulain J."/>
            <person name="Campsteijn C."/>
            <person name="Adamski M."/>
            <person name="Cross I."/>
            <person name="Yadetie F."/>
            <person name="Muffato M."/>
            <person name="Louis A."/>
            <person name="Butcher S."/>
            <person name="Tsagkogeorga G."/>
            <person name="Konrad A."/>
            <person name="Singh S."/>
            <person name="Jensen M.F."/>
            <person name="Cong E.H."/>
            <person name="Eikeseth-Otteraa H."/>
            <person name="Noel B."/>
            <person name="Anthouard V."/>
            <person name="Porcel B.M."/>
            <person name="Kachouri-Lafond R."/>
            <person name="Nishino A."/>
            <person name="Ugolini M."/>
            <person name="Chourrout P."/>
            <person name="Nishida H."/>
            <person name="Aasland R."/>
            <person name="Huzurbazar S."/>
            <person name="Westhof E."/>
            <person name="Delsuc F."/>
            <person name="Lehrach H."/>
            <person name="Reinhardt R."/>
            <person name="Weissenbach J."/>
            <person name="Roy S.W."/>
            <person name="Artiguenave F."/>
            <person name="Postlethwait J.H."/>
            <person name="Manak J.R."/>
            <person name="Thompson E.M."/>
            <person name="Jaillon O."/>
            <person name="Du Pasquier L."/>
            <person name="Boudinot P."/>
            <person name="Liberles D.A."/>
            <person name="Volff J.N."/>
            <person name="Philippe H."/>
            <person name="Lenhard B."/>
            <person name="Roest Crollius H."/>
            <person name="Wincker P."/>
            <person name="Chourrout D."/>
        </authorList>
    </citation>
    <scope>NUCLEOTIDE SEQUENCE [LARGE SCALE GENOMIC DNA]</scope>
</reference>
<feature type="region of interest" description="Disordered" evidence="1">
    <location>
        <begin position="1"/>
        <end position="123"/>
    </location>
</feature>
<name>E4XGW2_OIKDI</name>